<feature type="region of interest" description="Disordered" evidence="1">
    <location>
        <begin position="269"/>
        <end position="294"/>
    </location>
</feature>
<dbReference type="Pfam" id="PF24869">
    <property type="entry name" value="DUF7734"/>
    <property type="match status" value="1"/>
</dbReference>
<accession>A0A388K8P2</accession>
<dbReference type="STRING" id="69332.A0A388K8P2"/>
<evidence type="ECO:0000313" key="4">
    <source>
        <dbReference type="Proteomes" id="UP000265515"/>
    </source>
</evidence>
<sequence>MAGPISGCGSAVIGGARYSSCSSNLIVAELTSTFRQERHHSSRIAISHEVSFGRCGHSHTLAAACCRSIILSAPNCKLSSTSSRLSVSLQFQSGGSRGRSVCNQRQRLFLSPHPHGPLASVLLGPHRYGHRLPCPQLKVTSCGDGDRYGGLDRPLLVSRHAPVAVNPGKSHHHLKSYDGPQQPALSLATATRGGGIDARLLHLPRARCTLFSHFAASSCPSSSSSSSSLPSVFCIEVLPAQSVTPERRRIIRFSLGRYMSFAANEAFVQSSPSTSPDGTDSEPLEGRAMKDKKAGAPRGRFAVLITGYPPKPVAELIGGEGSEGYDRLFIDMLRDPGEHWDVFRVVDGEFPSEEDWDLYDGFVLTGSGKDAHGSDPWIQQLANMLVKLNDERRKILGVGGGFGSSHFEIERLEAYTEKVPGEVLSVQAEVDGDEDEVIIFKGYSSSLMRPTSADPSEPVLPPTALIKSIDRIKAPYNPSKLVYTQQGLTWEQFQKLLSERGV</sequence>
<gene>
    <name evidence="3" type="ORF">CBR_g61471</name>
</gene>
<feature type="domain" description="DUF7734" evidence="2">
    <location>
        <begin position="410"/>
        <end position="497"/>
    </location>
</feature>
<dbReference type="AlphaFoldDB" id="A0A388K8P2"/>
<evidence type="ECO:0000259" key="2">
    <source>
        <dbReference type="Pfam" id="PF24869"/>
    </source>
</evidence>
<proteinExistence type="predicted"/>
<dbReference type="PANTHER" id="PTHR36729:SF2">
    <property type="entry name" value="EXPRESSED PROTEIN"/>
    <property type="match status" value="1"/>
</dbReference>
<dbReference type="SUPFAM" id="SSF52317">
    <property type="entry name" value="Class I glutamine amidotransferase-like"/>
    <property type="match status" value="1"/>
</dbReference>
<organism evidence="3 4">
    <name type="scientific">Chara braunii</name>
    <name type="common">Braun's stonewort</name>
    <dbReference type="NCBI Taxonomy" id="69332"/>
    <lineage>
        <taxon>Eukaryota</taxon>
        <taxon>Viridiplantae</taxon>
        <taxon>Streptophyta</taxon>
        <taxon>Charophyceae</taxon>
        <taxon>Charales</taxon>
        <taxon>Characeae</taxon>
        <taxon>Chara</taxon>
    </lineage>
</organism>
<dbReference type="EMBL" id="BFEA01000074">
    <property type="protein sequence ID" value="GBG66427.1"/>
    <property type="molecule type" value="Genomic_DNA"/>
</dbReference>
<protein>
    <recommendedName>
        <fullName evidence="2">DUF7734 domain-containing protein</fullName>
    </recommendedName>
</protein>
<feature type="compositionally biased region" description="Basic and acidic residues" evidence="1">
    <location>
        <begin position="284"/>
        <end position="294"/>
    </location>
</feature>
<dbReference type="Gene3D" id="3.40.50.880">
    <property type="match status" value="1"/>
</dbReference>
<keyword evidence="4" id="KW-1185">Reference proteome</keyword>
<dbReference type="Gramene" id="GBG66427">
    <property type="protein sequence ID" value="GBG66427"/>
    <property type="gene ID" value="CBR_g61471"/>
</dbReference>
<name>A0A388K8P2_CHABU</name>
<dbReference type="PANTHER" id="PTHR36729">
    <property type="entry name" value="EXPRESSED PROTEIN"/>
    <property type="match status" value="1"/>
</dbReference>
<reference evidence="3 4" key="1">
    <citation type="journal article" date="2018" name="Cell">
        <title>The Chara Genome: Secondary Complexity and Implications for Plant Terrestrialization.</title>
        <authorList>
            <person name="Nishiyama T."/>
            <person name="Sakayama H."/>
            <person name="Vries J.D."/>
            <person name="Buschmann H."/>
            <person name="Saint-Marcoux D."/>
            <person name="Ullrich K.K."/>
            <person name="Haas F.B."/>
            <person name="Vanderstraeten L."/>
            <person name="Becker D."/>
            <person name="Lang D."/>
            <person name="Vosolsobe S."/>
            <person name="Rombauts S."/>
            <person name="Wilhelmsson P.K.I."/>
            <person name="Janitza P."/>
            <person name="Kern R."/>
            <person name="Heyl A."/>
            <person name="Rumpler F."/>
            <person name="Villalobos L.I.A.C."/>
            <person name="Clay J.M."/>
            <person name="Skokan R."/>
            <person name="Toyoda A."/>
            <person name="Suzuki Y."/>
            <person name="Kagoshima H."/>
            <person name="Schijlen E."/>
            <person name="Tajeshwar N."/>
            <person name="Catarino B."/>
            <person name="Hetherington A.J."/>
            <person name="Saltykova A."/>
            <person name="Bonnot C."/>
            <person name="Breuninger H."/>
            <person name="Symeonidi A."/>
            <person name="Radhakrishnan G.V."/>
            <person name="Van Nieuwerburgh F."/>
            <person name="Deforce D."/>
            <person name="Chang C."/>
            <person name="Karol K.G."/>
            <person name="Hedrich R."/>
            <person name="Ulvskov P."/>
            <person name="Glockner G."/>
            <person name="Delwiche C.F."/>
            <person name="Petrasek J."/>
            <person name="Van de Peer Y."/>
            <person name="Friml J."/>
            <person name="Beilby M."/>
            <person name="Dolan L."/>
            <person name="Kohara Y."/>
            <person name="Sugano S."/>
            <person name="Fujiyama A."/>
            <person name="Delaux P.-M."/>
            <person name="Quint M."/>
            <person name="TheiBen G."/>
            <person name="Hagemann M."/>
            <person name="Harholt J."/>
            <person name="Dunand C."/>
            <person name="Zachgo S."/>
            <person name="Langdale J."/>
            <person name="Maumus F."/>
            <person name="Straeten D.V.D."/>
            <person name="Gould S.B."/>
            <person name="Rensing S.A."/>
        </authorList>
    </citation>
    <scope>NUCLEOTIDE SEQUENCE [LARGE SCALE GENOMIC DNA]</scope>
    <source>
        <strain evidence="3 4">S276</strain>
    </source>
</reference>
<evidence type="ECO:0000256" key="1">
    <source>
        <dbReference type="SAM" id="MobiDB-lite"/>
    </source>
</evidence>
<evidence type="ECO:0000313" key="3">
    <source>
        <dbReference type="EMBL" id="GBG66427.1"/>
    </source>
</evidence>
<dbReference type="Proteomes" id="UP000265515">
    <property type="component" value="Unassembled WGS sequence"/>
</dbReference>
<dbReference type="InterPro" id="IPR056636">
    <property type="entry name" value="DUF7734"/>
</dbReference>
<comment type="caution">
    <text evidence="3">The sequence shown here is derived from an EMBL/GenBank/DDBJ whole genome shotgun (WGS) entry which is preliminary data.</text>
</comment>
<dbReference type="OrthoDB" id="2018366at2759"/>
<dbReference type="InterPro" id="IPR029062">
    <property type="entry name" value="Class_I_gatase-like"/>
</dbReference>